<dbReference type="GO" id="GO:0019386">
    <property type="term" value="P:methanogenesis, from carbon dioxide"/>
    <property type="evidence" value="ECO:0007669"/>
    <property type="project" value="UniProtKB-UniRule"/>
</dbReference>
<dbReference type="SUPFAM" id="SSF102324">
    <property type="entry name" value="F420-dependent methylenetetrahydromethanopterin dehydrogenase (MTD)"/>
    <property type="match status" value="1"/>
</dbReference>
<comment type="similarity">
    <text evidence="1 7">Belongs to the MTD family.</text>
</comment>
<dbReference type="Pfam" id="PF01993">
    <property type="entry name" value="MTD"/>
    <property type="match status" value="1"/>
</dbReference>
<proteinExistence type="inferred from homology"/>
<keyword evidence="7" id="KW-0484">Methanogenesis</keyword>
<evidence type="ECO:0000313" key="9">
    <source>
        <dbReference type="Proteomes" id="UP000077245"/>
    </source>
</evidence>
<name>A0A166CNE9_9EURY</name>
<sequence length="285" mass="30385">MYIYKKCDNMVVKIGIIKSGNIGTSPVLDLLLDERADRPNIDVRVIGSGAKMNPEQVEEVTPKVKEFNPDFAIFISPNPGAPGPAKARELLSSYDIPAVIIGDAPGAGKKDELNEQGLGYIIVKGDPMIGARRELLDPTEMASFNADVIKVLALTGAYRIVQDAIDDLVDAADAGKELELPKIIITAEKAAEAAGFTNTYAKAKAIAAYTAAEKVADLDLKGCFMVKESDKYIPLVAAAHELIGVAAKLATEARDIEKSNDTVLRTPHGANGSTVKKTVLLEKPV</sequence>
<evidence type="ECO:0000313" key="8">
    <source>
        <dbReference type="EMBL" id="KZX15607.1"/>
    </source>
</evidence>
<evidence type="ECO:0000256" key="6">
    <source>
        <dbReference type="ARBA" id="ARBA00031410"/>
    </source>
</evidence>
<keyword evidence="9" id="KW-1185">Reference proteome</keyword>
<evidence type="ECO:0000256" key="4">
    <source>
        <dbReference type="ARBA" id="ARBA00022563"/>
    </source>
</evidence>
<comment type="function">
    <text evidence="7">Catalyzes the reversible reduction of methenyl-H(4)MPT(+) to methylene-H(4)MPT.</text>
</comment>
<comment type="caution">
    <text evidence="8">The sequence shown here is derived from an EMBL/GenBank/DDBJ whole genome shotgun (WGS) entry which is preliminary data.</text>
</comment>
<dbReference type="STRING" id="49547.MBCUR_02410"/>
<comment type="pathway">
    <text evidence="7">One-carbon metabolism; methanogenesis from CO(2); 5,10-methylene-5,6,7,8-tetrahydromethanopterin from 5,10-methenyl-5,6,7,8-tetrahydromethanopterin (coenzyme F420 route): step 1/1.</text>
</comment>
<dbReference type="GO" id="GO:0006730">
    <property type="term" value="P:one-carbon metabolic process"/>
    <property type="evidence" value="ECO:0007669"/>
    <property type="project" value="UniProtKB-UniRule"/>
</dbReference>
<accession>A0A166CNE9</accession>
<keyword evidence="4 7" id="KW-0554">One-carbon metabolism</keyword>
<gene>
    <name evidence="7" type="primary">mtd</name>
    <name evidence="8" type="ORF">MBCUR_02410</name>
</gene>
<dbReference type="UniPathway" id="UPA00640">
    <property type="reaction ID" value="UER00695"/>
</dbReference>
<evidence type="ECO:0000256" key="7">
    <source>
        <dbReference type="HAMAP-Rule" id="MF_00058"/>
    </source>
</evidence>
<dbReference type="HAMAP" id="MF_00058">
    <property type="entry name" value="MTD"/>
    <property type="match status" value="1"/>
</dbReference>
<evidence type="ECO:0000256" key="3">
    <source>
        <dbReference type="ARBA" id="ARBA00014062"/>
    </source>
</evidence>
<dbReference type="EMBL" id="LWMV01000032">
    <property type="protein sequence ID" value="KZX15607.1"/>
    <property type="molecule type" value="Genomic_DNA"/>
</dbReference>
<dbReference type="NCBIfam" id="NF002162">
    <property type="entry name" value="PRK00994.1"/>
    <property type="match status" value="1"/>
</dbReference>
<dbReference type="PATRIC" id="fig|49547.3.peg.252"/>
<comment type="catalytic activity">
    <reaction evidence="7">
        <text>5,10-methylenetetrahydromethanopterin + oxidized coenzyme F420-(gamma-L-Glu)(n) + 2 H(+) = 5,10-methenyl-5,6,7,8-tetrahydromethanopterin + reduced coenzyme F420-(gamma-L-Glu)(n)</text>
        <dbReference type="Rhea" id="RHEA:16721"/>
        <dbReference type="Rhea" id="RHEA-COMP:12939"/>
        <dbReference type="Rhea" id="RHEA-COMP:14378"/>
        <dbReference type="ChEBI" id="CHEBI:15378"/>
        <dbReference type="ChEBI" id="CHEBI:57818"/>
        <dbReference type="ChEBI" id="CHEBI:58337"/>
        <dbReference type="ChEBI" id="CHEBI:133980"/>
        <dbReference type="ChEBI" id="CHEBI:139511"/>
        <dbReference type="EC" id="1.5.98.1"/>
    </reaction>
</comment>
<dbReference type="Gene3D" id="3.40.50.10830">
    <property type="entry name" value="F420-dependent methylenetetrahydromethanopterin dehydrogenase (MTD)"/>
    <property type="match status" value="1"/>
</dbReference>
<dbReference type="Proteomes" id="UP000077245">
    <property type="component" value="Unassembled WGS sequence"/>
</dbReference>
<keyword evidence="5 7" id="KW-0560">Oxidoreductase</keyword>
<dbReference type="InterPro" id="IPR002844">
    <property type="entry name" value="MTD"/>
</dbReference>
<dbReference type="GO" id="GO:0008901">
    <property type="term" value="F:ferredoxin hydrogenase activity"/>
    <property type="evidence" value="ECO:0007669"/>
    <property type="project" value="InterPro"/>
</dbReference>
<dbReference type="InterPro" id="IPR036080">
    <property type="entry name" value="MTD_sf"/>
</dbReference>
<organism evidence="8 9">
    <name type="scientific">Methanobrevibacter curvatus</name>
    <dbReference type="NCBI Taxonomy" id="49547"/>
    <lineage>
        <taxon>Archaea</taxon>
        <taxon>Methanobacteriati</taxon>
        <taxon>Methanobacteriota</taxon>
        <taxon>Methanomada group</taxon>
        <taxon>Methanobacteria</taxon>
        <taxon>Methanobacteriales</taxon>
        <taxon>Methanobacteriaceae</taxon>
        <taxon>Methanobrevibacter</taxon>
    </lineage>
</organism>
<evidence type="ECO:0000256" key="5">
    <source>
        <dbReference type="ARBA" id="ARBA00023002"/>
    </source>
</evidence>
<dbReference type="GO" id="GO:0030268">
    <property type="term" value="F:methylenetetrahydromethanopterin dehydrogenase activity"/>
    <property type="evidence" value="ECO:0007669"/>
    <property type="project" value="UniProtKB-UniRule"/>
</dbReference>
<reference evidence="8 9" key="1">
    <citation type="submission" date="2016-04" db="EMBL/GenBank/DDBJ databases">
        <title>Genome sequence of Methanobrevibacter curvatus DSM 11111.</title>
        <authorList>
            <person name="Poehlein A."/>
            <person name="Seedorf H."/>
            <person name="Daniel R."/>
        </authorList>
    </citation>
    <scope>NUCLEOTIDE SEQUENCE [LARGE SCALE GENOMIC DNA]</scope>
    <source>
        <strain evidence="8 9">DSM 11111</strain>
    </source>
</reference>
<dbReference type="PIRSF" id="PIRSF005627">
    <property type="entry name" value="MTD"/>
    <property type="match status" value="1"/>
</dbReference>
<evidence type="ECO:0000256" key="1">
    <source>
        <dbReference type="ARBA" id="ARBA00007842"/>
    </source>
</evidence>
<dbReference type="Gene3D" id="6.10.140.120">
    <property type="match status" value="1"/>
</dbReference>
<dbReference type="AlphaFoldDB" id="A0A166CNE9"/>
<dbReference type="EC" id="1.5.98.1" evidence="2 7"/>
<protein>
    <recommendedName>
        <fullName evidence="3 7">F420-dependent methylenetetrahydromethanopterin dehydrogenase</fullName>
        <shortName evidence="7">MTD</shortName>
        <ecNumber evidence="2 7">1.5.98.1</ecNumber>
    </recommendedName>
    <alternativeName>
        <fullName evidence="6 7">Coenzyme F420-dependent N5,N10-methylenetetrahydromethanopterin dehydrogenase</fullName>
    </alternativeName>
</protein>
<evidence type="ECO:0000256" key="2">
    <source>
        <dbReference type="ARBA" id="ARBA00012904"/>
    </source>
</evidence>